<proteinExistence type="predicted"/>
<dbReference type="KEGG" id="spu:577818"/>
<dbReference type="AlphaFoldDB" id="A0A7M7RCZ1"/>
<evidence type="ECO:0000256" key="2">
    <source>
        <dbReference type="SAM" id="MobiDB-lite"/>
    </source>
</evidence>
<feature type="region of interest" description="Disordered" evidence="2">
    <location>
        <begin position="286"/>
        <end position="317"/>
    </location>
</feature>
<feature type="active site" evidence="1">
    <location>
        <position position="193"/>
    </location>
</feature>
<feature type="active site" evidence="1">
    <location>
        <position position="141"/>
    </location>
</feature>
<dbReference type="OMA" id="HSYEVIN"/>
<accession>A0A7M7RCZ1</accession>
<reference evidence="4" key="1">
    <citation type="submission" date="2015-02" db="EMBL/GenBank/DDBJ databases">
        <title>Genome sequencing for Strongylocentrotus purpuratus.</title>
        <authorList>
            <person name="Murali S."/>
            <person name="Liu Y."/>
            <person name="Vee V."/>
            <person name="English A."/>
            <person name="Wang M."/>
            <person name="Skinner E."/>
            <person name="Han Y."/>
            <person name="Muzny D.M."/>
            <person name="Worley K.C."/>
            <person name="Gibbs R.A."/>
        </authorList>
    </citation>
    <scope>NUCLEOTIDE SEQUENCE</scope>
</reference>
<name>A0A7M7RCZ1_STRPU</name>
<dbReference type="PANTHER" id="PTHR15750">
    <property type="entry name" value="VASOHIBIN-1-LIKE ISOFORM X2"/>
    <property type="match status" value="1"/>
</dbReference>
<feature type="region of interest" description="Disordered" evidence="2">
    <location>
        <begin position="1"/>
        <end position="21"/>
    </location>
</feature>
<organism evidence="3 4">
    <name type="scientific">Strongylocentrotus purpuratus</name>
    <name type="common">Purple sea urchin</name>
    <dbReference type="NCBI Taxonomy" id="7668"/>
    <lineage>
        <taxon>Eukaryota</taxon>
        <taxon>Metazoa</taxon>
        <taxon>Echinodermata</taxon>
        <taxon>Eleutherozoa</taxon>
        <taxon>Echinozoa</taxon>
        <taxon>Echinoidea</taxon>
        <taxon>Euechinoidea</taxon>
        <taxon>Echinacea</taxon>
        <taxon>Camarodonta</taxon>
        <taxon>Echinidea</taxon>
        <taxon>Strongylocentrotidae</taxon>
        <taxon>Strongylocentrotus</taxon>
    </lineage>
</organism>
<dbReference type="PANTHER" id="PTHR15750:SF2">
    <property type="entry name" value="VASOHIBIN"/>
    <property type="match status" value="1"/>
</dbReference>
<dbReference type="InterPro" id="IPR028131">
    <property type="entry name" value="VASH1"/>
</dbReference>
<evidence type="ECO:0000313" key="3">
    <source>
        <dbReference type="EnsemblMetazoa" id="XP_783118"/>
    </source>
</evidence>
<feature type="active site" evidence="1">
    <location>
        <position position="176"/>
    </location>
</feature>
<dbReference type="Proteomes" id="UP000007110">
    <property type="component" value="Unassembled WGS sequence"/>
</dbReference>
<protein>
    <submittedName>
        <fullName evidence="3">Uncharacterized protein</fullName>
    </submittedName>
</protein>
<keyword evidence="4" id="KW-1185">Reference proteome</keyword>
<reference evidence="3" key="2">
    <citation type="submission" date="2021-01" db="UniProtKB">
        <authorList>
            <consortium name="EnsemblMetazoa"/>
        </authorList>
    </citation>
    <scope>IDENTIFICATION</scope>
</reference>
<dbReference type="GO" id="GO:0005737">
    <property type="term" value="C:cytoplasm"/>
    <property type="evidence" value="ECO:0007669"/>
    <property type="project" value="InterPro"/>
</dbReference>
<dbReference type="FunCoup" id="A0A7M7RCZ1">
    <property type="interactions" value="940"/>
</dbReference>
<dbReference type="GeneID" id="577818"/>
<dbReference type="InParanoid" id="A0A7M7RCZ1"/>
<dbReference type="EnsemblMetazoa" id="XM_778025">
    <property type="protein sequence ID" value="XP_783118"/>
    <property type="gene ID" value="LOC577818"/>
</dbReference>
<evidence type="ECO:0000313" key="4">
    <source>
        <dbReference type="Proteomes" id="UP000007110"/>
    </source>
</evidence>
<sequence length="350" mass="39431">MTSKSTPGAGDKSDDEENENGTAAAATGGVLFYVNKDGFPMTHQTCEKMFNHCARIHPDREKMVDKIQGSKNLPKVPVPSAPAVHLYQSVGARLEAIQDYMKELQYNHTGMQFYEIKKNRPLSGLMDSAKEMIRESLPIKCLEAVILGIYLTNGTPGLERFPISFKTQFHGNIHRHVVLGLVHNSRYGALGMSRRDDLMDKPLEFKSLSELIFSYQDAYKKYWHVVKKLKVGLPIAHDPHSFEQIHWRHLSLNMWKMSHSEASKEIDKYAKDMRACYKSSRSGQSSYQFVQETNPYNSPRRNPVPSSTPRVNRSSSPIVVRATQAGADGSDDDGPVVEKRLTGGGYEIRI</sequence>
<evidence type="ECO:0000256" key="1">
    <source>
        <dbReference type="PIRSR" id="PIRSR628131-1"/>
    </source>
</evidence>
<dbReference type="RefSeq" id="XP_783118.3">
    <property type="nucleotide sequence ID" value="XM_778025.5"/>
</dbReference>
<dbReference type="OrthoDB" id="9974232at2759"/>
<dbReference type="Pfam" id="PF14822">
    <property type="entry name" value="Vasohibin"/>
    <property type="match status" value="1"/>
</dbReference>